<sequence length="856" mass="98474">MAEIPSSEIPSWMTKEYFTDVVAQKLGIAESEVEISALNVKPATESGDNFASKLYRVAIDVSCSDGSSKKIPLIVKALPNLGLAEEMIQMLNIFPKETAMYADLLPKFEELYREKGVEVSFGPKCLKNSIKPTDIIVLEDLSERDFRMANRREGLDRAHVDTFLKKLAQLHAASAVYHEKNGEYKACFQEGIYVERSLVMFESHMKSHMESVSRIIRKYWPNGEFYHEVMNDFGINMFFEMIKIVKADPNGFNVLNHGDAWCNNFMFRYGADNAIEEITLVDFQMCVWSSPVIDLHYFIFTSINPTIRLPQMNSIIGLYYRNLVENLQLLGYSKNIPTLKDLHLDFIDKILYGFSSSFSVLPICLMEKTDNASIDAMMADGEAGHAFREKMYANPVYLKQLEELLPYFYNYGAFDCRHTGYQSPSKVYSDYLLLPGWMRKEFFYEVVERKLGLELGQYSIEKIWVEMATKKGDNYGSTMYRAKLDVLDKTSSSLNQFSVIVKSRPTGMAAEFSNKLDPFSKEIEMFTKIIPAFEKFYEEKGVKVEIGPRCLKICKGVPSDIIVMEDLCSQNYRLGNRQEGVDQQHVESVLEKLAEFHAASAVYHERNGDYSSSFKEGLYNRSNLSTMEYMFRPAYETGLETLKSHEFAKDYIDDLEKLRPVIFSRTIENFAVDPAGFNVLNHGDFWINNVMFQYDSEDRLKDSTLLDFQVCFYGSPALDLNYFLFVCIKLDIRLSKLNYFIRYYHEKLVDNLTLLGYGKALPTLKSLQYDFYDRMVYGSSNIFGIMAVLAVDPSEDVSFEMIQQDSEAGKELRKRIYTNERYVKALELLLPYFGDRGAFKEGAELCSFVKKNKTSV</sequence>
<dbReference type="InterPro" id="IPR015897">
    <property type="entry name" value="CHK_kinase-like"/>
</dbReference>
<organism evidence="2 3">
    <name type="scientific">Aedes aegypti</name>
    <name type="common">Yellowfever mosquito</name>
    <name type="synonym">Culex aegypti</name>
    <dbReference type="NCBI Taxonomy" id="7159"/>
    <lineage>
        <taxon>Eukaryota</taxon>
        <taxon>Metazoa</taxon>
        <taxon>Ecdysozoa</taxon>
        <taxon>Arthropoda</taxon>
        <taxon>Hexapoda</taxon>
        <taxon>Insecta</taxon>
        <taxon>Pterygota</taxon>
        <taxon>Neoptera</taxon>
        <taxon>Endopterygota</taxon>
        <taxon>Diptera</taxon>
        <taxon>Nematocera</taxon>
        <taxon>Culicoidea</taxon>
        <taxon>Culicidae</taxon>
        <taxon>Culicinae</taxon>
        <taxon>Aedini</taxon>
        <taxon>Aedes</taxon>
        <taxon>Stegomyia</taxon>
    </lineage>
</organism>
<proteinExistence type="predicted"/>
<name>A0A1S4FCR6_AEDAE</name>
<dbReference type="Pfam" id="PF02958">
    <property type="entry name" value="EcKL"/>
    <property type="match status" value="2"/>
</dbReference>
<dbReference type="PANTHER" id="PTHR11012">
    <property type="entry name" value="PROTEIN KINASE-LIKE DOMAIN-CONTAINING"/>
    <property type="match status" value="1"/>
</dbReference>
<keyword evidence="3" id="KW-1185">Reference proteome</keyword>
<evidence type="ECO:0000259" key="1">
    <source>
        <dbReference type="SMART" id="SM00587"/>
    </source>
</evidence>
<feature type="domain" description="CHK kinase-like" evidence="1">
    <location>
        <begin position="562"/>
        <end position="754"/>
    </location>
</feature>
<dbReference type="SUPFAM" id="SSF56112">
    <property type="entry name" value="Protein kinase-like (PK-like)"/>
    <property type="match status" value="2"/>
</dbReference>
<dbReference type="FunCoup" id="A0A1S4FCR6">
    <property type="interactions" value="1"/>
</dbReference>
<dbReference type="Gene3D" id="3.90.1200.10">
    <property type="match status" value="2"/>
</dbReference>
<dbReference type="VEuPathDB" id="VectorBase:AAEL006207"/>
<dbReference type="Proteomes" id="UP000008820">
    <property type="component" value="Chromosome 3"/>
</dbReference>
<evidence type="ECO:0000313" key="2">
    <source>
        <dbReference type="EnsemblMetazoa" id="AAEL006207-PA"/>
    </source>
</evidence>
<dbReference type="AlphaFoldDB" id="A0A1S4FCR6"/>
<dbReference type="EnsemblMetazoa" id="AAEL006207-RA">
    <property type="protein sequence ID" value="AAEL006207-PA"/>
    <property type="gene ID" value="AAEL006207"/>
</dbReference>
<feature type="domain" description="CHK kinase-like" evidence="1">
    <location>
        <begin position="136"/>
        <end position="329"/>
    </location>
</feature>
<dbReference type="InParanoid" id="A0A1S4FCR6"/>
<protein>
    <recommendedName>
        <fullName evidence="1">CHK kinase-like domain-containing protein</fullName>
    </recommendedName>
</protein>
<accession>A0A1S4FCR6</accession>
<dbReference type="PANTHER" id="PTHR11012:SF6">
    <property type="entry name" value="CHK DOMAIN OV1-RELATED"/>
    <property type="match status" value="1"/>
</dbReference>
<dbReference type="InterPro" id="IPR011009">
    <property type="entry name" value="Kinase-like_dom_sf"/>
</dbReference>
<evidence type="ECO:0000313" key="3">
    <source>
        <dbReference type="Proteomes" id="UP000008820"/>
    </source>
</evidence>
<reference evidence="2" key="2">
    <citation type="submission" date="2020-05" db="UniProtKB">
        <authorList>
            <consortium name="EnsemblMetazoa"/>
        </authorList>
    </citation>
    <scope>IDENTIFICATION</scope>
    <source>
        <strain evidence="2">LVP_AGWG</strain>
    </source>
</reference>
<dbReference type="OrthoDB" id="191037at2759"/>
<dbReference type="InterPro" id="IPR004119">
    <property type="entry name" value="EcKL"/>
</dbReference>
<gene>
    <name evidence="2" type="primary">5567606</name>
</gene>
<dbReference type="SMART" id="SM00587">
    <property type="entry name" value="CHK"/>
    <property type="match status" value="2"/>
</dbReference>
<reference evidence="2 3" key="1">
    <citation type="submission" date="2017-06" db="EMBL/GenBank/DDBJ databases">
        <title>Aedes aegypti genome working group (AGWG) sequencing and assembly.</title>
        <authorList>
            <consortium name="Aedes aegypti Genome Working Group (AGWG)"/>
            <person name="Matthews B.J."/>
        </authorList>
    </citation>
    <scope>NUCLEOTIDE SEQUENCE [LARGE SCALE GENOMIC DNA]</scope>
    <source>
        <strain evidence="2 3">LVP_AGWG</strain>
    </source>
</reference>